<dbReference type="EMBL" id="JAUJYO010000020">
    <property type="protein sequence ID" value="KAK1286811.1"/>
    <property type="molecule type" value="Genomic_DNA"/>
</dbReference>
<dbReference type="InterPro" id="IPR011205">
    <property type="entry name" value="UCP015417_vWA"/>
</dbReference>
<feature type="domain" description="DUF7788" evidence="3">
    <location>
        <begin position="405"/>
        <end position="589"/>
    </location>
</feature>
<dbReference type="Proteomes" id="UP001180020">
    <property type="component" value="Unassembled WGS sequence"/>
</dbReference>
<dbReference type="PANTHER" id="PTHR31373:SF27">
    <property type="entry name" value="TROVE DOMAIN-CONTAINING PROTEIN"/>
    <property type="match status" value="1"/>
</dbReference>
<accession>A0AAV9CD75</accession>
<reference evidence="4" key="2">
    <citation type="submission" date="2023-06" db="EMBL/GenBank/DDBJ databases">
        <authorList>
            <person name="Ma L."/>
            <person name="Liu K.-W."/>
            <person name="Li Z."/>
            <person name="Hsiao Y.-Y."/>
            <person name="Qi Y."/>
            <person name="Fu T."/>
            <person name="Tang G."/>
            <person name="Zhang D."/>
            <person name="Sun W.-H."/>
            <person name="Liu D.-K."/>
            <person name="Li Y."/>
            <person name="Chen G.-Z."/>
            <person name="Liu X.-D."/>
            <person name="Liao X.-Y."/>
            <person name="Jiang Y.-T."/>
            <person name="Yu X."/>
            <person name="Hao Y."/>
            <person name="Huang J."/>
            <person name="Zhao X.-W."/>
            <person name="Ke S."/>
            <person name="Chen Y.-Y."/>
            <person name="Wu W.-L."/>
            <person name="Hsu J.-L."/>
            <person name="Lin Y.-F."/>
            <person name="Huang M.-D."/>
            <person name="Li C.-Y."/>
            <person name="Huang L."/>
            <person name="Wang Z.-W."/>
            <person name="Zhao X."/>
            <person name="Zhong W.-Y."/>
            <person name="Peng D.-H."/>
            <person name="Ahmad S."/>
            <person name="Lan S."/>
            <person name="Zhang J.-S."/>
            <person name="Tsai W.-C."/>
            <person name="Van De Peer Y."/>
            <person name="Liu Z.-J."/>
        </authorList>
    </citation>
    <scope>NUCLEOTIDE SEQUENCE</scope>
    <source>
        <strain evidence="4">CP</strain>
        <tissue evidence="4">Leaves</tissue>
    </source>
</reference>
<proteinExistence type="predicted"/>
<comment type="caution">
    <text evidence="4">The sequence shown here is derived from an EMBL/GenBank/DDBJ whole genome shotgun (WGS) entry which is preliminary data.</text>
</comment>
<dbReference type="SUPFAM" id="SSF53300">
    <property type="entry name" value="vWA-like"/>
    <property type="match status" value="1"/>
</dbReference>
<dbReference type="InterPro" id="IPR056690">
    <property type="entry name" value="DUF7788"/>
</dbReference>
<dbReference type="Pfam" id="PF11443">
    <property type="entry name" value="DUF2828"/>
    <property type="match status" value="1"/>
</dbReference>
<organism evidence="4 5">
    <name type="scientific">Acorus calamus</name>
    <name type="common">Sweet flag</name>
    <dbReference type="NCBI Taxonomy" id="4465"/>
    <lineage>
        <taxon>Eukaryota</taxon>
        <taxon>Viridiplantae</taxon>
        <taxon>Streptophyta</taxon>
        <taxon>Embryophyta</taxon>
        <taxon>Tracheophyta</taxon>
        <taxon>Spermatophyta</taxon>
        <taxon>Magnoliopsida</taxon>
        <taxon>Liliopsida</taxon>
        <taxon>Acoraceae</taxon>
        <taxon>Acorus</taxon>
    </lineage>
</organism>
<sequence>MAPPHRLLGPPDIHKRPPSPSSDPFMDLITECFNGPPLRKIPPTRMIRTENNSATYLSSGNPCLDFFFQVVPDTPLHTLTDLLKSAWAHDPLKALKQVCHLRGVRGTGKSDKEGFYTADLWLHGHHPKTLSLNIGPIAGFGYFKDLPEILHRILNGADVREIQRRQNPHRGRRSIRKISKRFRKRRRLEDWVEEEDKAETVVTLKEKKASAAKRATERYVRDPDYQFLYNLVCDFFAASLVADIERLKSGKLCEIGLAAKWCPSLDSLYDRSTLLCEGIATRVFPRESAPEYADIEEAHYVYRVRDRLRREVLVQLREALELPEVYMTANKWGSLPYERVALVAMKKYKDLFKKHDKERVKKGEAKIAAGALLPHEILAEAHSEVAELQWQRMVSDLQEKGKLRNCIAVCDVSGSMSGTPMDVCVALGMLVAELTEEPWKGKVITFSARPQLHVIKGKTLAKKMRFVTNMDWGTNTNFLAVFDRILEVAVEGRLEPEKMIKRVFVFSDMEFDQASDRRWETDYRVIRRKFKKKGYGSAVPEIVFWNLRDSRSTPVTSMDKGVALVSGFSKNLLKLFLERDGVIDPETVMEDAIAGEEYSKLVVFD</sequence>
<feature type="region of interest" description="Disordered" evidence="1">
    <location>
        <begin position="1"/>
        <end position="21"/>
    </location>
</feature>
<dbReference type="InterPro" id="IPR036465">
    <property type="entry name" value="vWFA_dom_sf"/>
</dbReference>
<dbReference type="InterPro" id="IPR058580">
    <property type="entry name" value="DUF2828"/>
</dbReference>
<evidence type="ECO:0000259" key="2">
    <source>
        <dbReference type="Pfam" id="PF11443"/>
    </source>
</evidence>
<evidence type="ECO:0000259" key="3">
    <source>
        <dbReference type="Pfam" id="PF25043"/>
    </source>
</evidence>
<keyword evidence="5" id="KW-1185">Reference proteome</keyword>
<evidence type="ECO:0000313" key="5">
    <source>
        <dbReference type="Proteomes" id="UP001180020"/>
    </source>
</evidence>
<dbReference type="PANTHER" id="PTHR31373">
    <property type="entry name" value="OS06G0652100 PROTEIN"/>
    <property type="match status" value="1"/>
</dbReference>
<feature type="domain" description="DUF2828" evidence="2">
    <location>
        <begin position="49"/>
        <end position="403"/>
    </location>
</feature>
<name>A0AAV9CD75_ACOCL</name>
<dbReference type="Gene3D" id="3.40.50.410">
    <property type="entry name" value="von Willebrand factor, type A domain"/>
    <property type="match status" value="1"/>
</dbReference>
<protein>
    <submittedName>
        <fullName evidence="4">Uncharacterized protein</fullName>
    </submittedName>
</protein>
<dbReference type="PIRSF" id="PIRSF015417">
    <property type="entry name" value="T31B5_30_vWA"/>
    <property type="match status" value="1"/>
</dbReference>
<evidence type="ECO:0000256" key="1">
    <source>
        <dbReference type="SAM" id="MobiDB-lite"/>
    </source>
</evidence>
<evidence type="ECO:0000313" key="4">
    <source>
        <dbReference type="EMBL" id="KAK1286811.1"/>
    </source>
</evidence>
<dbReference type="AlphaFoldDB" id="A0AAV9CD75"/>
<dbReference type="Pfam" id="PF25043">
    <property type="entry name" value="DUF7788"/>
    <property type="match status" value="1"/>
</dbReference>
<reference evidence="4" key="1">
    <citation type="journal article" date="2023" name="Nat. Commun.">
        <title>Diploid and tetraploid genomes of Acorus and the evolution of monocots.</title>
        <authorList>
            <person name="Ma L."/>
            <person name="Liu K.W."/>
            <person name="Li Z."/>
            <person name="Hsiao Y.Y."/>
            <person name="Qi Y."/>
            <person name="Fu T."/>
            <person name="Tang G.D."/>
            <person name="Zhang D."/>
            <person name="Sun W.H."/>
            <person name="Liu D.K."/>
            <person name="Li Y."/>
            <person name="Chen G.Z."/>
            <person name="Liu X.D."/>
            <person name="Liao X.Y."/>
            <person name="Jiang Y.T."/>
            <person name="Yu X."/>
            <person name="Hao Y."/>
            <person name="Huang J."/>
            <person name="Zhao X.W."/>
            <person name="Ke S."/>
            <person name="Chen Y.Y."/>
            <person name="Wu W.L."/>
            <person name="Hsu J.L."/>
            <person name="Lin Y.F."/>
            <person name="Huang M.D."/>
            <person name="Li C.Y."/>
            <person name="Huang L."/>
            <person name="Wang Z.W."/>
            <person name="Zhao X."/>
            <person name="Zhong W.Y."/>
            <person name="Peng D.H."/>
            <person name="Ahmad S."/>
            <person name="Lan S."/>
            <person name="Zhang J.S."/>
            <person name="Tsai W.C."/>
            <person name="Van de Peer Y."/>
            <person name="Liu Z.J."/>
        </authorList>
    </citation>
    <scope>NUCLEOTIDE SEQUENCE</scope>
    <source>
        <strain evidence="4">CP</strain>
    </source>
</reference>
<gene>
    <name evidence="4" type="ORF">QJS10_CPB20g00909</name>
</gene>